<dbReference type="Proteomes" id="UP000290909">
    <property type="component" value="Chromosome"/>
</dbReference>
<dbReference type="AlphaFoldDB" id="A0A449BIF9"/>
<dbReference type="PROSITE" id="PS50994">
    <property type="entry name" value="INTEGRASE"/>
    <property type="match status" value="1"/>
</dbReference>
<organism evidence="4 6">
    <name type="scientific">Acholeplasma hippikon</name>
    <dbReference type="NCBI Taxonomy" id="264636"/>
    <lineage>
        <taxon>Bacteria</taxon>
        <taxon>Bacillati</taxon>
        <taxon>Mycoplasmatota</taxon>
        <taxon>Mollicutes</taxon>
        <taxon>Acholeplasmatales</taxon>
        <taxon>Acholeplasmataceae</taxon>
        <taxon>Acholeplasma</taxon>
    </lineage>
</organism>
<dbReference type="Pfam" id="PF00665">
    <property type="entry name" value="rve"/>
    <property type="match status" value="1"/>
</dbReference>
<evidence type="ECO:0000313" key="4">
    <source>
        <dbReference type="EMBL" id="VEU82246.1"/>
    </source>
</evidence>
<dbReference type="EMBL" id="LR215050">
    <property type="protein sequence ID" value="VEU82036.1"/>
    <property type="molecule type" value="Genomic_DNA"/>
</dbReference>
<evidence type="ECO:0000259" key="2">
    <source>
        <dbReference type="PROSITE" id="PS50994"/>
    </source>
</evidence>
<dbReference type="InterPro" id="IPR001584">
    <property type="entry name" value="Integrase_cat-core"/>
</dbReference>
<keyword evidence="6" id="KW-1185">Reference proteome</keyword>
<evidence type="ECO:0000313" key="5">
    <source>
        <dbReference type="EMBL" id="VEU83153.1"/>
    </source>
</evidence>
<dbReference type="InterPro" id="IPR036397">
    <property type="entry name" value="RNaseH_sf"/>
</dbReference>
<dbReference type="Pfam" id="PF13276">
    <property type="entry name" value="HTH_21"/>
    <property type="match status" value="1"/>
</dbReference>
<dbReference type="Pfam" id="PF13333">
    <property type="entry name" value="rve_2"/>
    <property type="match status" value="1"/>
</dbReference>
<dbReference type="EMBL" id="LR215050">
    <property type="protein sequence ID" value="VEU82246.1"/>
    <property type="molecule type" value="Genomic_DNA"/>
</dbReference>
<proteinExistence type="predicted"/>
<sequence length="239" mass="28620">MLEVIQTYYKHFNKKYGYRRIRDNINKYTGKNHSENYIYRLMRAYNLKSIIRRKRPGFLKTKPEQVGQNILNREFSASNPNEKWLSDVTEFKYGYSGQKLYLCAILDVYDKSVVSYHIHHRNDNHLVFTTFNKAVKKNPGAQPMFHSDRGFQYTSRSFKNLLDKHNMVQSMSRVGKCIDNGPIENLWGIIKSEMYYLETFDSSEKLTKAIKDYIKFYNQERIQRKLKSHTPLEYRYMAI</sequence>
<protein>
    <submittedName>
        <fullName evidence="4">Integrase core domain</fullName>
    </submittedName>
</protein>
<dbReference type="SUPFAM" id="SSF53098">
    <property type="entry name" value="Ribonuclease H-like"/>
    <property type="match status" value="1"/>
</dbReference>
<dbReference type="GO" id="GO:0015074">
    <property type="term" value="P:DNA integration"/>
    <property type="evidence" value="ECO:0007669"/>
    <property type="project" value="InterPro"/>
</dbReference>
<dbReference type="PANTHER" id="PTHR46889">
    <property type="entry name" value="TRANSPOSASE INSF FOR INSERTION SEQUENCE IS3B-RELATED"/>
    <property type="match status" value="1"/>
</dbReference>
<comment type="function">
    <text evidence="1">Involved in the transposition of the insertion sequence.</text>
</comment>
<feature type="domain" description="Integrase catalytic" evidence="2">
    <location>
        <begin position="76"/>
        <end position="239"/>
    </location>
</feature>
<evidence type="ECO:0000313" key="6">
    <source>
        <dbReference type="Proteomes" id="UP000290909"/>
    </source>
</evidence>
<dbReference type="KEGG" id="ahk:NCTC10172_01206"/>
<dbReference type="KEGG" id="ahk:NCTC10172_00041"/>
<dbReference type="NCBIfam" id="NF033516">
    <property type="entry name" value="transpos_IS3"/>
    <property type="match status" value="1"/>
</dbReference>
<name>A0A449BIF9_9MOLU</name>
<evidence type="ECO:0000256" key="1">
    <source>
        <dbReference type="ARBA" id="ARBA00002286"/>
    </source>
</evidence>
<dbReference type="InterPro" id="IPR025948">
    <property type="entry name" value="HTH-like_dom"/>
</dbReference>
<dbReference type="InterPro" id="IPR048020">
    <property type="entry name" value="Transpos_IS3"/>
</dbReference>
<evidence type="ECO:0000313" key="3">
    <source>
        <dbReference type="EMBL" id="VEU82036.1"/>
    </source>
</evidence>
<dbReference type="PANTHER" id="PTHR46889:SF4">
    <property type="entry name" value="TRANSPOSASE INSO FOR INSERTION SEQUENCE ELEMENT IS911B-RELATED"/>
    <property type="match status" value="1"/>
</dbReference>
<dbReference type="EMBL" id="LR215050">
    <property type="protein sequence ID" value="VEU83153.1"/>
    <property type="molecule type" value="Genomic_DNA"/>
</dbReference>
<dbReference type="InterPro" id="IPR012337">
    <property type="entry name" value="RNaseH-like_sf"/>
</dbReference>
<dbReference type="GO" id="GO:0003676">
    <property type="term" value="F:nucleic acid binding"/>
    <property type="evidence" value="ECO:0007669"/>
    <property type="project" value="InterPro"/>
</dbReference>
<dbReference type="KEGG" id="ahk:NCTC10172_00254"/>
<dbReference type="InterPro" id="IPR050900">
    <property type="entry name" value="Transposase_IS3/IS150/IS904"/>
</dbReference>
<gene>
    <name evidence="3" type="ORF">NCTC10172_00041</name>
    <name evidence="4" type="ORF">NCTC10172_00254</name>
    <name evidence="5" type="ORF">NCTC10172_01206</name>
</gene>
<dbReference type="Gene3D" id="3.30.420.10">
    <property type="entry name" value="Ribonuclease H-like superfamily/Ribonuclease H"/>
    <property type="match status" value="1"/>
</dbReference>
<accession>A0A449BIF9</accession>
<reference evidence="4 6" key="1">
    <citation type="submission" date="2019-01" db="EMBL/GenBank/DDBJ databases">
        <authorList>
            <consortium name="Pathogen Informatics"/>
        </authorList>
    </citation>
    <scope>NUCLEOTIDE SEQUENCE [LARGE SCALE GENOMIC DNA]</scope>
    <source>
        <strain evidence="4 6">NCTC10172</strain>
    </source>
</reference>